<evidence type="ECO:0000313" key="2">
    <source>
        <dbReference type="Proteomes" id="UP000269998"/>
    </source>
</evidence>
<keyword evidence="2" id="KW-1185">Reference proteome</keyword>
<dbReference type="EMBL" id="LR130759">
    <property type="protein sequence ID" value="VDM88502.1"/>
    <property type="molecule type" value="Genomic_DNA"/>
</dbReference>
<dbReference type="AlphaFoldDB" id="A0A3S5CZQ6"/>
<proteinExistence type="predicted"/>
<organism evidence="1 2">
    <name type="scientific">Mycobacterium basiliense</name>
    <dbReference type="NCBI Taxonomy" id="2094119"/>
    <lineage>
        <taxon>Bacteria</taxon>
        <taxon>Bacillati</taxon>
        <taxon>Actinomycetota</taxon>
        <taxon>Actinomycetes</taxon>
        <taxon>Mycobacteriales</taxon>
        <taxon>Mycobacteriaceae</taxon>
        <taxon>Mycobacterium</taxon>
    </lineage>
</organism>
<dbReference type="Proteomes" id="UP000269998">
    <property type="component" value="Chromosome"/>
</dbReference>
<accession>A0A3S5CZQ6</accession>
<name>A0A3S5CZQ6_9MYCO</name>
<protein>
    <submittedName>
        <fullName evidence="1">Uncharacterized protein</fullName>
    </submittedName>
</protein>
<reference evidence="2" key="1">
    <citation type="submission" date="2018-02" db="EMBL/GenBank/DDBJ databases">
        <authorList>
            <person name="Seth-Smith MB H."/>
            <person name="Seth-Smith H."/>
        </authorList>
    </citation>
    <scope>NUCLEOTIDE SEQUENCE [LARGE SCALE GENOMIC DNA]</scope>
</reference>
<dbReference type="KEGG" id="mbai:MB901379_02064"/>
<evidence type="ECO:0000313" key="1">
    <source>
        <dbReference type="EMBL" id="VDM88502.1"/>
    </source>
</evidence>
<sequence>MDGSGGAAHTHVAGLGCSCCAHKADGDFRFPLIWCPAALEVTFVHVKGQTRRATVTADLCASARSHRALGGRGFVVR</sequence>
<gene>
    <name evidence="1" type="ORF">MB901379_02064</name>
</gene>